<feature type="domain" description="DinB-like" evidence="1">
    <location>
        <begin position="24"/>
        <end position="145"/>
    </location>
</feature>
<evidence type="ECO:0000259" key="1">
    <source>
        <dbReference type="Pfam" id="PF12867"/>
    </source>
</evidence>
<proteinExistence type="predicted"/>
<dbReference type="InterPro" id="IPR034660">
    <property type="entry name" value="DinB/YfiT-like"/>
</dbReference>
<evidence type="ECO:0000313" key="3">
    <source>
        <dbReference type="Proteomes" id="UP000604341"/>
    </source>
</evidence>
<dbReference type="Pfam" id="PF12867">
    <property type="entry name" value="DinB_2"/>
    <property type="match status" value="1"/>
</dbReference>
<reference evidence="3" key="1">
    <citation type="journal article" date="2019" name="Int. J. Syst. Evol. Microbiol.">
        <title>The Global Catalogue of Microorganisms (GCM) 10K type strain sequencing project: providing services to taxonomists for standard genome sequencing and annotation.</title>
        <authorList>
            <consortium name="The Broad Institute Genomics Platform"/>
            <consortium name="The Broad Institute Genome Sequencing Center for Infectious Disease"/>
            <person name="Wu L."/>
            <person name="Ma J."/>
        </authorList>
    </citation>
    <scope>NUCLEOTIDE SEQUENCE [LARGE SCALE GENOMIC DNA]</scope>
    <source>
        <strain evidence="3">JCM 19173</strain>
    </source>
</reference>
<comment type="caution">
    <text evidence="2">The sequence shown here is derived from an EMBL/GenBank/DDBJ whole genome shotgun (WGS) entry which is preliminary data.</text>
</comment>
<organism evidence="2 3">
    <name type="scientific">Deinococcus radiotolerans</name>
    <dbReference type="NCBI Taxonomy" id="1309407"/>
    <lineage>
        <taxon>Bacteria</taxon>
        <taxon>Thermotogati</taxon>
        <taxon>Deinococcota</taxon>
        <taxon>Deinococci</taxon>
        <taxon>Deinococcales</taxon>
        <taxon>Deinococcaceae</taxon>
        <taxon>Deinococcus</taxon>
    </lineage>
</organism>
<keyword evidence="3" id="KW-1185">Reference proteome</keyword>
<evidence type="ECO:0000313" key="2">
    <source>
        <dbReference type="EMBL" id="GGK98710.1"/>
    </source>
</evidence>
<name>A0ABQ2FKH8_9DEIO</name>
<dbReference type="EMBL" id="BMPE01000002">
    <property type="protein sequence ID" value="GGK98710.1"/>
    <property type="molecule type" value="Genomic_DNA"/>
</dbReference>
<accession>A0ABQ2FKH8</accession>
<protein>
    <recommendedName>
        <fullName evidence="1">DinB-like domain-containing protein</fullName>
    </recommendedName>
</protein>
<sequence>MDRSQAQLGMLPGMNRSAVLARTFQAHRSALLDLLEQLPEEQGTFAAWDGGMSFIGLSDHLSASADRFLNMLQGQAPGAAPAPSATLTEARGRLWDSQERALASISALSDEDLSRRVPAFGGREMPVAALIDTIITHEAHHKGQVWLMARMIGVKPPMFIKMG</sequence>
<dbReference type="SUPFAM" id="SSF109854">
    <property type="entry name" value="DinB/YfiT-like putative metalloenzymes"/>
    <property type="match status" value="1"/>
</dbReference>
<gene>
    <name evidence="2" type="ORF">GCM10010844_16170</name>
</gene>
<dbReference type="InterPro" id="IPR024775">
    <property type="entry name" value="DinB-like"/>
</dbReference>
<dbReference type="Gene3D" id="1.20.120.450">
    <property type="entry name" value="dinb family like domain"/>
    <property type="match status" value="1"/>
</dbReference>
<dbReference type="Proteomes" id="UP000604341">
    <property type="component" value="Unassembled WGS sequence"/>
</dbReference>